<keyword evidence="5" id="KW-1015">Disulfide bond</keyword>
<dbReference type="GeneTree" id="ENSGT00940000153527"/>
<evidence type="ECO:0000256" key="7">
    <source>
        <dbReference type="SAM" id="Phobius"/>
    </source>
</evidence>
<feature type="domain" description="Ig-like" evidence="8">
    <location>
        <begin position="117"/>
        <end position="254"/>
    </location>
</feature>
<dbReference type="HOGENOM" id="CLU_013137_22_2_1"/>
<keyword evidence="3 7" id="KW-1133">Transmembrane helix</keyword>
<dbReference type="GO" id="GO:0050852">
    <property type="term" value="P:T cell receptor signaling pathway"/>
    <property type="evidence" value="ECO:0000318"/>
    <property type="project" value="GO_Central"/>
</dbReference>
<dbReference type="PANTHER" id="PTHR24100:SF139">
    <property type="entry name" value="BUTYROPHILIN SUBFAMILY 2 MEMBER A2"/>
    <property type="match status" value="1"/>
</dbReference>
<dbReference type="CDD" id="cd05713">
    <property type="entry name" value="IgV_MOG_like"/>
    <property type="match status" value="1"/>
</dbReference>
<evidence type="ECO:0000256" key="2">
    <source>
        <dbReference type="ARBA" id="ARBA00022692"/>
    </source>
</evidence>
<proteinExistence type="predicted"/>
<evidence type="ECO:0000259" key="8">
    <source>
        <dbReference type="PROSITE" id="PS50835"/>
    </source>
</evidence>
<dbReference type="GO" id="GO:0005102">
    <property type="term" value="F:signaling receptor binding"/>
    <property type="evidence" value="ECO:0000318"/>
    <property type="project" value="GO_Central"/>
</dbReference>
<dbReference type="SUPFAM" id="SSF48726">
    <property type="entry name" value="Immunoglobulin"/>
    <property type="match status" value="1"/>
</dbReference>
<accession>F7CMQ1</accession>
<keyword evidence="10" id="KW-1185">Reference proteome</keyword>
<feature type="transmembrane region" description="Helical" evidence="7">
    <location>
        <begin position="124"/>
        <end position="143"/>
    </location>
</feature>
<reference evidence="9" key="3">
    <citation type="submission" date="2025-09" db="UniProtKB">
        <authorList>
            <consortium name="Ensembl"/>
        </authorList>
    </citation>
    <scope>IDENTIFICATION</scope>
    <source>
        <strain evidence="9">Glennie</strain>
    </source>
</reference>
<evidence type="ECO:0000256" key="3">
    <source>
        <dbReference type="ARBA" id="ARBA00022989"/>
    </source>
</evidence>
<organism evidence="9 10">
    <name type="scientific">Ornithorhynchus anatinus</name>
    <name type="common">Duckbill platypus</name>
    <dbReference type="NCBI Taxonomy" id="9258"/>
    <lineage>
        <taxon>Eukaryota</taxon>
        <taxon>Metazoa</taxon>
        <taxon>Chordata</taxon>
        <taxon>Craniata</taxon>
        <taxon>Vertebrata</taxon>
        <taxon>Euteleostomi</taxon>
        <taxon>Mammalia</taxon>
        <taxon>Monotremata</taxon>
        <taxon>Ornithorhynchidae</taxon>
        <taxon>Ornithorhynchus</taxon>
    </lineage>
</organism>
<evidence type="ECO:0000313" key="9">
    <source>
        <dbReference type="Ensembl" id="ENSOANP00000012360.2"/>
    </source>
</evidence>
<comment type="subcellular location">
    <subcellularLocation>
        <location evidence="1">Membrane</location>
    </subcellularLocation>
</comment>
<dbReference type="eggNOG" id="ENOG502QSRZ">
    <property type="taxonomic scope" value="Eukaryota"/>
</dbReference>
<sequence>MFPSEDILGNSVSAPLFLTALSLMEALGVTLPVLGLLIAGVFYLIWKLHRDKEKLQIELRWCLFQLYEQVLTQLHPRTRDAGDREPRLTCYPVLFSSPTPGDFCKQTPVMKKMAGFPESFTSRYLLLLFLQLLTLGSAQFTVIGPAEPILALEGEVAELPCHLEPKMNAEDMEVRWFRSEISPPVYVYLRGQELGTEQMEEYRGRTALVRDTIDYGSVALRISSVKISDEGQYRCFFNDGIVNEQALLELQVVAPLFPSSLSLMVALSVTLPVLGLLIAGGLLLIWKHSRDKGKGTKINP</sequence>
<dbReference type="InterPro" id="IPR050504">
    <property type="entry name" value="IgSF_BTN/MOG"/>
</dbReference>
<dbReference type="Proteomes" id="UP000002279">
    <property type="component" value="Chromosome X5"/>
</dbReference>
<dbReference type="SMART" id="SM00409">
    <property type="entry name" value="IG"/>
    <property type="match status" value="1"/>
</dbReference>
<dbReference type="InParanoid" id="F7CMQ1"/>
<evidence type="ECO:0000256" key="6">
    <source>
        <dbReference type="ARBA" id="ARBA00023319"/>
    </source>
</evidence>
<dbReference type="GO" id="GO:0001817">
    <property type="term" value="P:regulation of cytokine production"/>
    <property type="evidence" value="ECO:0000318"/>
    <property type="project" value="GO_Central"/>
</dbReference>
<feature type="transmembrane region" description="Helical" evidence="7">
    <location>
        <begin position="263"/>
        <end position="286"/>
    </location>
</feature>
<keyword evidence="6" id="KW-0393">Immunoglobulin domain</keyword>
<reference evidence="9" key="2">
    <citation type="submission" date="2025-08" db="UniProtKB">
        <authorList>
            <consortium name="Ensembl"/>
        </authorList>
    </citation>
    <scope>IDENTIFICATION</scope>
    <source>
        <strain evidence="9">Glennie</strain>
    </source>
</reference>
<feature type="transmembrane region" description="Helical" evidence="7">
    <location>
        <begin position="20"/>
        <end position="46"/>
    </location>
</feature>
<keyword evidence="4 7" id="KW-0472">Membrane</keyword>
<name>F7CMQ1_ORNAN</name>
<protein>
    <recommendedName>
        <fullName evidence="8">Ig-like domain-containing protein</fullName>
    </recommendedName>
</protein>
<dbReference type="SMART" id="SM00406">
    <property type="entry name" value="IGv"/>
    <property type="match status" value="1"/>
</dbReference>
<dbReference type="InterPro" id="IPR007110">
    <property type="entry name" value="Ig-like_dom"/>
</dbReference>
<dbReference type="InterPro" id="IPR036179">
    <property type="entry name" value="Ig-like_dom_sf"/>
</dbReference>
<evidence type="ECO:0000256" key="1">
    <source>
        <dbReference type="ARBA" id="ARBA00004370"/>
    </source>
</evidence>
<keyword evidence="2 7" id="KW-0812">Transmembrane</keyword>
<dbReference type="Ensembl" id="ENSOANT00000012362.2">
    <property type="protein sequence ID" value="ENSOANP00000012360.2"/>
    <property type="gene ID" value="ENSOANG00000007760.4"/>
</dbReference>
<dbReference type="AlphaFoldDB" id="F7CMQ1"/>
<evidence type="ECO:0000256" key="4">
    <source>
        <dbReference type="ARBA" id="ARBA00023136"/>
    </source>
</evidence>
<dbReference type="InterPro" id="IPR013106">
    <property type="entry name" value="Ig_V-set"/>
</dbReference>
<reference evidence="9 10" key="1">
    <citation type="journal article" date="2008" name="Nature">
        <title>Genome analysis of the platypus reveals unique signatures of evolution.</title>
        <authorList>
            <person name="Warren W.C."/>
            <person name="Hillier L.W."/>
            <person name="Marshall Graves J.A."/>
            <person name="Birney E."/>
            <person name="Ponting C.P."/>
            <person name="Grutzner F."/>
            <person name="Belov K."/>
            <person name="Miller W."/>
            <person name="Clarke L."/>
            <person name="Chinwalla A.T."/>
            <person name="Yang S.P."/>
            <person name="Heger A."/>
            <person name="Locke D.P."/>
            <person name="Miethke P."/>
            <person name="Waters P.D."/>
            <person name="Veyrunes F."/>
            <person name="Fulton L."/>
            <person name="Fulton B."/>
            <person name="Graves T."/>
            <person name="Wallis J."/>
            <person name="Puente X.S."/>
            <person name="Lopez-Otin C."/>
            <person name="Ordonez G.R."/>
            <person name="Eichler E.E."/>
            <person name="Chen L."/>
            <person name="Cheng Z."/>
            <person name="Deakin J.E."/>
            <person name="Alsop A."/>
            <person name="Thompson K."/>
            <person name="Kirby P."/>
            <person name="Papenfuss A.T."/>
            <person name="Wakefield M.J."/>
            <person name="Olender T."/>
            <person name="Lancet D."/>
            <person name="Huttley G.A."/>
            <person name="Smit A.F."/>
            <person name="Pask A."/>
            <person name="Temple-Smith P."/>
            <person name="Batzer M.A."/>
            <person name="Walker J.A."/>
            <person name="Konkel M.K."/>
            <person name="Harris R.S."/>
            <person name="Whittington C.M."/>
            <person name="Wong E.S."/>
            <person name="Gemmell N.J."/>
            <person name="Buschiazzo E."/>
            <person name="Vargas Jentzsch I.M."/>
            <person name="Merkel A."/>
            <person name="Schmitz J."/>
            <person name="Zemann A."/>
            <person name="Churakov G."/>
            <person name="Kriegs J.O."/>
            <person name="Brosius J."/>
            <person name="Murchison E.P."/>
            <person name="Sachidanandam R."/>
            <person name="Smith C."/>
            <person name="Hannon G.J."/>
            <person name="Tsend-Ayush E."/>
            <person name="McMillan D."/>
            <person name="Attenborough R."/>
            <person name="Rens W."/>
            <person name="Ferguson-Smith M."/>
            <person name="Lefevre C.M."/>
            <person name="Sharp J.A."/>
            <person name="Nicholas K.R."/>
            <person name="Ray D.A."/>
            <person name="Kube M."/>
            <person name="Reinhardt R."/>
            <person name="Pringle T.H."/>
            <person name="Taylor J."/>
            <person name="Jones R.C."/>
            <person name="Nixon B."/>
            <person name="Dacheux J.L."/>
            <person name="Niwa H."/>
            <person name="Sekita Y."/>
            <person name="Huang X."/>
            <person name="Stark A."/>
            <person name="Kheradpour P."/>
            <person name="Kellis M."/>
            <person name="Flicek P."/>
            <person name="Chen Y."/>
            <person name="Webber C."/>
            <person name="Hardison R."/>
            <person name="Nelson J."/>
            <person name="Hallsworth-Pepin K."/>
            <person name="Delehaunty K."/>
            <person name="Markovic C."/>
            <person name="Minx P."/>
            <person name="Feng Y."/>
            <person name="Kremitzki C."/>
            <person name="Mitreva M."/>
            <person name="Glasscock J."/>
            <person name="Wylie T."/>
            <person name="Wohldmann P."/>
            <person name="Thiru P."/>
            <person name="Nhan M.N."/>
            <person name="Pohl C.S."/>
            <person name="Smith S.M."/>
            <person name="Hou S."/>
            <person name="Nefedov M."/>
            <person name="de Jong P.J."/>
            <person name="Renfree M.B."/>
            <person name="Mardis E.R."/>
            <person name="Wilson R.K."/>
        </authorList>
    </citation>
    <scope>NUCLEOTIDE SEQUENCE [LARGE SCALE GENOMIC DNA]</scope>
    <source>
        <strain evidence="9 10">Glennie</strain>
    </source>
</reference>
<evidence type="ECO:0000256" key="5">
    <source>
        <dbReference type="ARBA" id="ARBA00023157"/>
    </source>
</evidence>
<dbReference type="Gene3D" id="2.60.40.10">
    <property type="entry name" value="Immunoglobulins"/>
    <property type="match status" value="1"/>
</dbReference>
<dbReference type="InterPro" id="IPR013783">
    <property type="entry name" value="Ig-like_fold"/>
</dbReference>
<evidence type="ECO:0000313" key="10">
    <source>
        <dbReference type="Proteomes" id="UP000002279"/>
    </source>
</evidence>
<dbReference type="PANTHER" id="PTHR24100">
    <property type="entry name" value="BUTYROPHILIN"/>
    <property type="match status" value="1"/>
</dbReference>
<dbReference type="FunFam" id="2.60.40.10:FF:000183">
    <property type="entry name" value="Myelin-oligodendrocyte glycoprotein"/>
    <property type="match status" value="1"/>
</dbReference>
<dbReference type="GO" id="GO:0009897">
    <property type="term" value="C:external side of plasma membrane"/>
    <property type="evidence" value="ECO:0000318"/>
    <property type="project" value="GO_Central"/>
</dbReference>
<dbReference type="InterPro" id="IPR003599">
    <property type="entry name" value="Ig_sub"/>
</dbReference>
<dbReference type="PROSITE" id="PS50835">
    <property type="entry name" value="IG_LIKE"/>
    <property type="match status" value="1"/>
</dbReference>
<dbReference type="Pfam" id="PF07686">
    <property type="entry name" value="V-set"/>
    <property type="match status" value="1"/>
</dbReference>